<proteinExistence type="inferred from homology"/>
<keyword evidence="11" id="KW-1185">Reference proteome</keyword>
<evidence type="ECO:0000256" key="5">
    <source>
        <dbReference type="ARBA" id="ARBA00022801"/>
    </source>
</evidence>
<evidence type="ECO:0000256" key="1">
    <source>
        <dbReference type="ARBA" id="ARBA00000677"/>
    </source>
</evidence>
<dbReference type="EC" id="3.4.21.89" evidence="3 7"/>
<feature type="active site" evidence="6">
    <location>
        <position position="330"/>
    </location>
</feature>
<protein>
    <recommendedName>
        <fullName evidence="4 7">Signal peptidase I</fullName>
        <ecNumber evidence="3 7">3.4.21.89</ecNumber>
    </recommendedName>
</protein>
<keyword evidence="5 7" id="KW-0378">Hydrolase</keyword>
<evidence type="ECO:0000256" key="4">
    <source>
        <dbReference type="ARBA" id="ARBA00019232"/>
    </source>
</evidence>
<evidence type="ECO:0000256" key="8">
    <source>
        <dbReference type="SAM" id="MobiDB-lite"/>
    </source>
</evidence>
<dbReference type="InterPro" id="IPR019758">
    <property type="entry name" value="Pept_S26A_signal_pept_1_CS"/>
</dbReference>
<dbReference type="SUPFAM" id="SSF51306">
    <property type="entry name" value="LexA/Signal peptidase"/>
    <property type="match status" value="2"/>
</dbReference>
<comment type="caution">
    <text evidence="7">Lacks conserved residue(s) required for the propagation of feature annotation.</text>
</comment>
<evidence type="ECO:0000256" key="7">
    <source>
        <dbReference type="RuleBase" id="RU362042"/>
    </source>
</evidence>
<keyword evidence="7" id="KW-0645">Protease</keyword>
<dbReference type="InterPro" id="IPR043739">
    <property type="entry name" value="DUF5684"/>
</dbReference>
<comment type="catalytic activity">
    <reaction evidence="1 7">
        <text>Cleavage of hydrophobic, N-terminal signal or leader sequences from secreted and periplasmic proteins.</text>
        <dbReference type="EC" id="3.4.21.89"/>
    </reaction>
</comment>
<feature type="active site" evidence="6">
    <location>
        <position position="201"/>
    </location>
</feature>
<evidence type="ECO:0000313" key="10">
    <source>
        <dbReference type="EMBL" id="GGB14409.1"/>
    </source>
</evidence>
<comment type="caution">
    <text evidence="10">The sequence shown here is derived from an EMBL/GenBank/DDBJ whole genome shotgun (WGS) entry which is preliminary data.</text>
</comment>
<dbReference type="CDD" id="cd06530">
    <property type="entry name" value="S26_SPase_I"/>
    <property type="match status" value="2"/>
</dbReference>
<dbReference type="AlphaFoldDB" id="A0A8J2XVA4"/>
<dbReference type="InterPro" id="IPR036286">
    <property type="entry name" value="LexA/Signal_pep-like_sf"/>
</dbReference>
<dbReference type="PRINTS" id="PR00727">
    <property type="entry name" value="LEADERPTASE"/>
</dbReference>
<organism evidence="10 11">
    <name type="scientific">Puia dinghuensis</name>
    <dbReference type="NCBI Taxonomy" id="1792502"/>
    <lineage>
        <taxon>Bacteria</taxon>
        <taxon>Pseudomonadati</taxon>
        <taxon>Bacteroidota</taxon>
        <taxon>Chitinophagia</taxon>
        <taxon>Chitinophagales</taxon>
        <taxon>Chitinophagaceae</taxon>
        <taxon>Puia</taxon>
    </lineage>
</organism>
<comment type="subcellular location">
    <subcellularLocation>
        <location evidence="7">Membrane</location>
        <topology evidence="7">Single-pass type II membrane protein</topology>
    </subcellularLocation>
</comment>
<dbReference type="Pfam" id="PF10502">
    <property type="entry name" value="Peptidase_S26"/>
    <property type="match status" value="2"/>
</dbReference>
<evidence type="ECO:0000256" key="2">
    <source>
        <dbReference type="ARBA" id="ARBA00009370"/>
    </source>
</evidence>
<feature type="domain" description="Peptidase S26" evidence="9">
    <location>
        <begin position="499"/>
        <end position="537"/>
    </location>
</feature>
<comment type="similarity">
    <text evidence="2 7">Belongs to the peptidase S26 family.</text>
</comment>
<reference evidence="10" key="2">
    <citation type="submission" date="2020-09" db="EMBL/GenBank/DDBJ databases">
        <authorList>
            <person name="Sun Q."/>
            <person name="Zhou Y."/>
        </authorList>
    </citation>
    <scope>NUCLEOTIDE SEQUENCE</scope>
    <source>
        <strain evidence="10">CGMCC 1.15448</strain>
    </source>
</reference>
<reference evidence="10" key="1">
    <citation type="journal article" date="2014" name="Int. J. Syst. Evol. Microbiol.">
        <title>Complete genome sequence of Corynebacterium casei LMG S-19264T (=DSM 44701T), isolated from a smear-ripened cheese.</title>
        <authorList>
            <consortium name="US DOE Joint Genome Institute (JGI-PGF)"/>
            <person name="Walter F."/>
            <person name="Albersmeier A."/>
            <person name="Kalinowski J."/>
            <person name="Ruckert C."/>
        </authorList>
    </citation>
    <scope>NUCLEOTIDE SEQUENCE</scope>
    <source>
        <strain evidence="10">CGMCC 1.15448</strain>
    </source>
</reference>
<dbReference type="EMBL" id="BMJC01000004">
    <property type="protein sequence ID" value="GGB14409.1"/>
    <property type="molecule type" value="Genomic_DNA"/>
</dbReference>
<dbReference type="PROSITE" id="PS00761">
    <property type="entry name" value="SPASE_I_3"/>
    <property type="match status" value="1"/>
</dbReference>
<gene>
    <name evidence="10" type="ORF">GCM10011511_42780</name>
</gene>
<feature type="transmembrane region" description="Helical" evidence="7">
    <location>
        <begin position="173"/>
        <end position="197"/>
    </location>
</feature>
<name>A0A8J2XVA4_9BACT</name>
<dbReference type="GO" id="GO:0009003">
    <property type="term" value="F:signal peptidase activity"/>
    <property type="evidence" value="ECO:0007669"/>
    <property type="project" value="UniProtKB-EC"/>
</dbReference>
<feature type="domain" description="Peptidase S26" evidence="9">
    <location>
        <begin position="171"/>
        <end position="372"/>
    </location>
</feature>
<dbReference type="GO" id="GO:0016020">
    <property type="term" value="C:membrane"/>
    <property type="evidence" value="ECO:0007669"/>
    <property type="project" value="UniProtKB-SubCell"/>
</dbReference>
<dbReference type="Pfam" id="PF18936">
    <property type="entry name" value="DUF5684"/>
    <property type="match status" value="1"/>
</dbReference>
<feature type="transmembrane region" description="Helical" evidence="7">
    <location>
        <begin position="58"/>
        <end position="76"/>
    </location>
</feature>
<dbReference type="InterPro" id="IPR000223">
    <property type="entry name" value="Pept_S26A_signal_pept_1"/>
</dbReference>
<sequence>MSAHQILVLIYIQLFLLLSPSIGLYKLFEKAGVPGWKAFVPFYNTWVMLTIAGRPRHWVFWQFVPVMGWFITMGIDVEFVKVYGRFKFWEHALAALVPLLYFPYLAWGEVEPKRGKSAKGAARPASKPANQGKPAPKAENAGKPGTPAPDERGAKFIGAAEARKHKKSKTREWIDAGVFAVVAATLIRTFIFEAYVIPTGSMEKTLLINDYLFVSKFAYGPRIPMTPLSIPFVHNTLPLVDRKSYVEWIKLPYTRWFEKPVHRHDVVVFNFPAGDTLINKSGYQSEHPYYDVIREQGNGNSDSGRQIVLNDPDDYPLILHPPDKQENYIKRCIAIPGDTLQLKDQVVYINGQAQPLPPESETYYIVKTKGQPLEEDVMRDEYDLDISNSDELSSRNNPNEYRMLLTARAKDKMLKNGVAVSITPDIDSTSQVWPYSKLVNWHLDNYGPLFIPRRGATIQLNPTSYTIYNRAIHVYEGNEFETRDGKYYLNGNEVHDYTFHYNYYWMMGDNRHGSQDSRFWGFVPETMIVGEASLIWMSWGHGVRWSRLFRKIR</sequence>
<evidence type="ECO:0000313" key="11">
    <source>
        <dbReference type="Proteomes" id="UP000607559"/>
    </source>
</evidence>
<dbReference type="NCBIfam" id="TIGR02227">
    <property type="entry name" value="sigpep_I_bact"/>
    <property type="match status" value="1"/>
</dbReference>
<evidence type="ECO:0000256" key="6">
    <source>
        <dbReference type="PIRSR" id="PIRSR600223-1"/>
    </source>
</evidence>
<evidence type="ECO:0000256" key="3">
    <source>
        <dbReference type="ARBA" id="ARBA00013208"/>
    </source>
</evidence>
<dbReference type="PANTHER" id="PTHR43390:SF1">
    <property type="entry name" value="CHLOROPLAST PROCESSING PEPTIDASE"/>
    <property type="match status" value="1"/>
</dbReference>
<dbReference type="RefSeq" id="WP_229689020.1">
    <property type="nucleotide sequence ID" value="NZ_BMJC01000004.1"/>
</dbReference>
<dbReference type="GO" id="GO:0004252">
    <property type="term" value="F:serine-type endopeptidase activity"/>
    <property type="evidence" value="ECO:0007669"/>
    <property type="project" value="InterPro"/>
</dbReference>
<keyword evidence="7" id="KW-1133">Transmembrane helix</keyword>
<keyword evidence="7" id="KW-0472">Membrane</keyword>
<accession>A0A8J2XVA4</accession>
<feature type="region of interest" description="Disordered" evidence="8">
    <location>
        <begin position="116"/>
        <end position="152"/>
    </location>
</feature>
<dbReference type="InterPro" id="IPR019533">
    <property type="entry name" value="Peptidase_S26"/>
</dbReference>
<evidence type="ECO:0000259" key="9">
    <source>
        <dbReference type="Pfam" id="PF10502"/>
    </source>
</evidence>
<keyword evidence="7" id="KW-0812">Transmembrane</keyword>
<feature type="transmembrane region" description="Helical" evidence="7">
    <location>
        <begin position="6"/>
        <end position="28"/>
    </location>
</feature>
<dbReference type="GO" id="GO:0006465">
    <property type="term" value="P:signal peptide processing"/>
    <property type="evidence" value="ECO:0007669"/>
    <property type="project" value="InterPro"/>
</dbReference>
<dbReference type="PANTHER" id="PTHR43390">
    <property type="entry name" value="SIGNAL PEPTIDASE I"/>
    <property type="match status" value="1"/>
</dbReference>
<dbReference type="Gene3D" id="2.10.109.10">
    <property type="entry name" value="Umud Fragment, subunit A"/>
    <property type="match status" value="2"/>
</dbReference>
<dbReference type="Proteomes" id="UP000607559">
    <property type="component" value="Unassembled WGS sequence"/>
</dbReference>